<gene>
    <name evidence="8" type="ORF">GC096_33530</name>
</gene>
<comment type="caution">
    <text evidence="8">The sequence shown here is derived from an EMBL/GenBank/DDBJ whole genome shotgun (WGS) entry which is preliminary data.</text>
</comment>
<evidence type="ECO:0000256" key="5">
    <source>
        <dbReference type="ARBA" id="ARBA00023288"/>
    </source>
</evidence>
<evidence type="ECO:0000256" key="6">
    <source>
        <dbReference type="SAM" id="MobiDB-lite"/>
    </source>
</evidence>
<dbReference type="Gene3D" id="3.40.190.10">
    <property type="entry name" value="Periplasmic binding protein-like II"/>
    <property type="match status" value="2"/>
</dbReference>
<keyword evidence="4" id="KW-0564">Palmitate</keyword>
<dbReference type="EMBL" id="WHNY01000082">
    <property type="protein sequence ID" value="NOU68943.1"/>
    <property type="molecule type" value="Genomic_DNA"/>
</dbReference>
<dbReference type="Proteomes" id="UP000653578">
    <property type="component" value="Unassembled WGS sequence"/>
</dbReference>
<evidence type="ECO:0000313" key="9">
    <source>
        <dbReference type="Proteomes" id="UP000653578"/>
    </source>
</evidence>
<organism evidence="8 9">
    <name type="scientific">Paenibacillus plantarum</name>
    <dbReference type="NCBI Taxonomy" id="2654975"/>
    <lineage>
        <taxon>Bacteria</taxon>
        <taxon>Bacillati</taxon>
        <taxon>Bacillota</taxon>
        <taxon>Bacilli</taxon>
        <taxon>Bacillales</taxon>
        <taxon>Paenibacillaceae</taxon>
        <taxon>Paenibacillus</taxon>
    </lineage>
</organism>
<accession>A0ABX1XKC3</accession>
<evidence type="ECO:0000256" key="7">
    <source>
        <dbReference type="SAM" id="SignalP"/>
    </source>
</evidence>
<evidence type="ECO:0000256" key="4">
    <source>
        <dbReference type="ARBA" id="ARBA00023139"/>
    </source>
</evidence>
<dbReference type="Pfam" id="PF01547">
    <property type="entry name" value="SBP_bac_1"/>
    <property type="match status" value="1"/>
</dbReference>
<evidence type="ECO:0000256" key="2">
    <source>
        <dbReference type="ARBA" id="ARBA00022729"/>
    </source>
</evidence>
<name>A0ABX1XKC3_9BACL</name>
<dbReference type="PANTHER" id="PTHR43649">
    <property type="entry name" value="ARABINOSE-BINDING PROTEIN-RELATED"/>
    <property type="match status" value="1"/>
</dbReference>
<sequence>MVKGYKGGIKLKRKLVSVLLTTFLVSSLAACTSPNETKETTTPSTSDVKASATPEVKAPSTTSSTPTTGEDVAFARFPSPVDVHIGMVVDPTDKTLPQGDSVGNNQYTRYLKEKYNINIIVDWTAATGNDYKQKVSLSIASAKLPDGMVVDDRSFMTKAASSGLLYDITDSFNQYASSQVKEIMASTQGRALENASFKGKMTSLPNITVDTDGVHIMWIRKDWLDKLNMPVPKTVADVEKTAKAFIDSKLGGDKTIGIAGPSKNTFPYATFLVSSNNMGGFDPLFGALDAYPGYWLDNGNGSVTYGTTTDNTKKTLALLADWYKKGLIDPEVGTRDNVGDPINANKAGIFFGPWWNGGYGNGDSFKNDPNANWQAYPVYTDDGKWNTHMKTTGSTYTLISKNAKPDVVKAILIMNNALVRDEATFNLSVNVAWYPLRNVMAAANETEYEYTELLKVLNGQKKPEDYNVPNSLYKLMYADAKKVQNVIKPPYDNLNVSNFDKTNFGDFQRLYSLMIGDRSFSTIPINKKVFSVTYNQTPTMETKWANLKKMEDETVLKIILGQASIDTFDKFVKDWKAQGGDQITGEVAELLKK</sequence>
<feature type="signal peptide" evidence="7">
    <location>
        <begin position="1"/>
        <end position="29"/>
    </location>
</feature>
<reference evidence="8 9" key="1">
    <citation type="submission" date="2019-10" db="EMBL/GenBank/DDBJ databases">
        <title>Description of Paenibacillus humi sp. nov.</title>
        <authorList>
            <person name="Carlier A."/>
            <person name="Qi S."/>
        </authorList>
    </citation>
    <scope>NUCLEOTIDE SEQUENCE [LARGE SCALE GENOMIC DNA]</scope>
    <source>
        <strain evidence="8 9">LMG 31461</strain>
    </source>
</reference>
<feature type="compositionally biased region" description="Low complexity" evidence="6">
    <location>
        <begin position="59"/>
        <end position="68"/>
    </location>
</feature>
<protein>
    <submittedName>
        <fullName evidence="8">Extracellular solute-binding protein</fullName>
    </submittedName>
</protein>
<keyword evidence="5" id="KW-0449">Lipoprotein</keyword>
<dbReference type="SUPFAM" id="SSF53850">
    <property type="entry name" value="Periplasmic binding protein-like II"/>
    <property type="match status" value="1"/>
</dbReference>
<dbReference type="InterPro" id="IPR050490">
    <property type="entry name" value="Bact_solute-bd_prot1"/>
</dbReference>
<evidence type="ECO:0000313" key="8">
    <source>
        <dbReference type="EMBL" id="NOU68943.1"/>
    </source>
</evidence>
<proteinExistence type="predicted"/>
<evidence type="ECO:0000256" key="1">
    <source>
        <dbReference type="ARBA" id="ARBA00022475"/>
    </source>
</evidence>
<keyword evidence="1" id="KW-1003">Cell membrane</keyword>
<feature type="chain" id="PRO_5046954575" evidence="7">
    <location>
        <begin position="30"/>
        <end position="593"/>
    </location>
</feature>
<dbReference type="PROSITE" id="PS51257">
    <property type="entry name" value="PROKAR_LIPOPROTEIN"/>
    <property type="match status" value="1"/>
</dbReference>
<dbReference type="InterPro" id="IPR006059">
    <property type="entry name" value="SBP"/>
</dbReference>
<dbReference type="PANTHER" id="PTHR43649:SF33">
    <property type="entry name" value="POLYGALACTURONAN_RHAMNOGALACTURONAN-BINDING PROTEIN YTCQ"/>
    <property type="match status" value="1"/>
</dbReference>
<evidence type="ECO:0000256" key="3">
    <source>
        <dbReference type="ARBA" id="ARBA00023136"/>
    </source>
</evidence>
<keyword evidence="2 7" id="KW-0732">Signal</keyword>
<feature type="compositionally biased region" description="Polar residues" evidence="6">
    <location>
        <begin position="34"/>
        <end position="48"/>
    </location>
</feature>
<keyword evidence="9" id="KW-1185">Reference proteome</keyword>
<feature type="region of interest" description="Disordered" evidence="6">
    <location>
        <begin position="34"/>
        <end position="71"/>
    </location>
</feature>
<keyword evidence="3" id="KW-0472">Membrane</keyword>